<sequence length="173" mass="18986">MQQARRGLVPSLRDGARKAARAAAQAAARASETLTLPAIAEDEPWVFDFEADPHEATTAAAYGPGTITGLVHMIVMVVMNMGASASEATSVCLALFSSDNAQAGSLLQEIQERQRQRQRRQTPAVVQEMPSRSLPRRRPKRRHIYLPAELPESQKEYHESDLADHGCLPVECI</sequence>
<comment type="caution">
    <text evidence="2">The sequence shown here is derived from an EMBL/GenBank/DDBJ whole genome shotgun (WGS) entry which is preliminary data.</text>
</comment>
<dbReference type="InParanoid" id="A0A2R5G9R1"/>
<name>A0A2R5G9R1_9STRA</name>
<evidence type="ECO:0000313" key="2">
    <source>
        <dbReference type="EMBL" id="GBG27760.1"/>
    </source>
</evidence>
<dbReference type="EMBL" id="BEYU01000035">
    <property type="protein sequence ID" value="GBG27760.1"/>
    <property type="molecule type" value="Genomic_DNA"/>
</dbReference>
<evidence type="ECO:0000256" key="1">
    <source>
        <dbReference type="SAM" id="MobiDB-lite"/>
    </source>
</evidence>
<gene>
    <name evidence="2" type="ORF">FCC1311_039832</name>
</gene>
<evidence type="ECO:0000313" key="3">
    <source>
        <dbReference type="Proteomes" id="UP000241890"/>
    </source>
</evidence>
<accession>A0A2R5G9R1</accession>
<organism evidence="2 3">
    <name type="scientific">Hondaea fermentalgiana</name>
    <dbReference type="NCBI Taxonomy" id="2315210"/>
    <lineage>
        <taxon>Eukaryota</taxon>
        <taxon>Sar</taxon>
        <taxon>Stramenopiles</taxon>
        <taxon>Bigyra</taxon>
        <taxon>Labyrinthulomycetes</taxon>
        <taxon>Thraustochytrida</taxon>
        <taxon>Thraustochytriidae</taxon>
        <taxon>Hondaea</taxon>
    </lineage>
</organism>
<feature type="region of interest" description="Disordered" evidence="1">
    <location>
        <begin position="114"/>
        <end position="142"/>
    </location>
</feature>
<dbReference type="Proteomes" id="UP000241890">
    <property type="component" value="Unassembled WGS sequence"/>
</dbReference>
<proteinExistence type="predicted"/>
<protein>
    <submittedName>
        <fullName evidence="2">Uncharacterized protein</fullName>
    </submittedName>
</protein>
<reference evidence="2 3" key="1">
    <citation type="submission" date="2017-12" db="EMBL/GenBank/DDBJ databases">
        <title>Sequencing, de novo assembly and annotation of complete genome of a new Thraustochytrid species, strain FCC1311.</title>
        <authorList>
            <person name="Sedici K."/>
            <person name="Godart F."/>
            <person name="Aiese Cigliano R."/>
            <person name="Sanseverino W."/>
            <person name="Barakat M."/>
            <person name="Ortet P."/>
            <person name="Marechal E."/>
            <person name="Cagnac O."/>
            <person name="Amato A."/>
        </authorList>
    </citation>
    <scope>NUCLEOTIDE SEQUENCE [LARGE SCALE GENOMIC DNA]</scope>
</reference>
<dbReference type="AlphaFoldDB" id="A0A2R5G9R1"/>
<keyword evidence="3" id="KW-1185">Reference proteome</keyword>